<comment type="caution">
    <text evidence="2">The sequence shown here is derived from an EMBL/GenBank/DDBJ whole genome shotgun (WGS) entry which is preliminary data.</text>
</comment>
<protein>
    <submittedName>
        <fullName evidence="2">Uncharacterized protein</fullName>
    </submittedName>
</protein>
<accession>A0ABT1JMS9</accession>
<name>A0ABT1JMS9_ACTCY</name>
<evidence type="ECO:0000256" key="1">
    <source>
        <dbReference type="SAM" id="MobiDB-lite"/>
    </source>
</evidence>
<dbReference type="Proteomes" id="UP000791080">
    <property type="component" value="Unassembled WGS sequence"/>
</dbReference>
<organism evidence="2 3">
    <name type="scientific">Actinoalloteichus caeruleus DSM 43889</name>
    <dbReference type="NCBI Taxonomy" id="1120930"/>
    <lineage>
        <taxon>Bacteria</taxon>
        <taxon>Bacillati</taxon>
        <taxon>Actinomycetota</taxon>
        <taxon>Actinomycetes</taxon>
        <taxon>Pseudonocardiales</taxon>
        <taxon>Pseudonocardiaceae</taxon>
        <taxon>Actinoalloteichus</taxon>
        <taxon>Actinoalloteichus cyanogriseus</taxon>
    </lineage>
</organism>
<dbReference type="RefSeq" id="WP_051314011.1">
    <property type="nucleotide sequence ID" value="NZ_AUBJ02000001.1"/>
</dbReference>
<keyword evidence="3" id="KW-1185">Reference proteome</keyword>
<sequence>MTAEFGSTAWGRAWLRRLEPVTSAGPDPDRVRARGLARRAVRDLRIRDNQVSAVLSERGRDHAITLTVPAWSPDEVRTARRRLRSSVGPPGGLHEDLPDDLAAELETAGPRIAPDLGELTATSSTGPLRRAHLLAVCYALVQRVDEEPALAVRLRTPAIQDVLAPPAPARSSMVPLAELDPHDFYDPPPPGGSRPGLDSRSGGGGPRAR</sequence>
<gene>
    <name evidence="2" type="ORF">G443_004092</name>
</gene>
<evidence type="ECO:0000313" key="2">
    <source>
        <dbReference type="EMBL" id="MCP2333822.1"/>
    </source>
</evidence>
<proteinExistence type="predicted"/>
<evidence type="ECO:0000313" key="3">
    <source>
        <dbReference type="Proteomes" id="UP000791080"/>
    </source>
</evidence>
<reference evidence="2 3" key="1">
    <citation type="submission" date="2022-06" db="EMBL/GenBank/DDBJ databases">
        <title>Genomic Encyclopedia of Type Strains, Phase I: the one thousand microbial genomes (KMG-I) project.</title>
        <authorList>
            <person name="Kyrpides N."/>
        </authorList>
    </citation>
    <scope>NUCLEOTIDE SEQUENCE [LARGE SCALE GENOMIC DNA]</scope>
    <source>
        <strain evidence="2 3">DSM 43889</strain>
    </source>
</reference>
<dbReference type="EMBL" id="AUBJ02000001">
    <property type="protein sequence ID" value="MCP2333822.1"/>
    <property type="molecule type" value="Genomic_DNA"/>
</dbReference>
<feature type="region of interest" description="Disordered" evidence="1">
    <location>
        <begin position="167"/>
        <end position="209"/>
    </location>
</feature>